<dbReference type="AlphaFoldDB" id="A0A220UHF6"/>
<protein>
    <submittedName>
        <fullName evidence="1">Uncharacterized protein</fullName>
    </submittedName>
</protein>
<dbReference type="OrthoDB" id="4793061at2"/>
<evidence type="ECO:0000313" key="1">
    <source>
        <dbReference type="EMBL" id="ASK67336.1"/>
    </source>
</evidence>
<dbReference type="RefSeq" id="WP_089066566.1">
    <property type="nucleotide sequence ID" value="NZ_CP022318.1"/>
</dbReference>
<dbReference type="EMBL" id="CP022318">
    <property type="protein sequence ID" value="ASK67336.1"/>
    <property type="molecule type" value="Genomic_DNA"/>
</dbReference>
<keyword evidence="2" id="KW-1185">Reference proteome</keyword>
<reference evidence="1 2" key="1">
    <citation type="submission" date="2017-07" db="EMBL/GenBank/DDBJ databases">
        <title>Brachybacterium sp. VR2415.</title>
        <authorList>
            <person name="Tak E.J."/>
            <person name="Bae J.-W."/>
        </authorList>
    </citation>
    <scope>NUCLEOTIDE SEQUENCE [LARGE SCALE GENOMIC DNA]</scope>
    <source>
        <strain evidence="1 2">VR2415</strain>
        <plasmid evidence="1 2">unnamed2</plasmid>
    </source>
</reference>
<sequence length="111" mass="12671">MTPEISSYDRLLEMEARQRQDPFWGHIHRQLDEIEAAAPTTSAEVLRLLDSTSTQSGFFHGGMDRELLGSLTIAGWEVTEYNAAYYWTAQHPATGESLEYIEGDVYNRTDR</sequence>
<name>A0A220UHF6_9MICO</name>
<geneLocation type="plasmid" evidence="1 2">
    <name>unnamed2</name>
</geneLocation>
<gene>
    <name evidence="1" type="ORF">CFK39_15930</name>
</gene>
<organism evidence="1 2">
    <name type="scientific">Brachybacterium avium</name>
    <dbReference type="NCBI Taxonomy" id="2017485"/>
    <lineage>
        <taxon>Bacteria</taxon>
        <taxon>Bacillati</taxon>
        <taxon>Actinomycetota</taxon>
        <taxon>Actinomycetes</taxon>
        <taxon>Micrococcales</taxon>
        <taxon>Dermabacteraceae</taxon>
        <taxon>Brachybacterium</taxon>
    </lineage>
</organism>
<dbReference type="KEGG" id="brv:CFK39_15930"/>
<proteinExistence type="predicted"/>
<keyword evidence="1" id="KW-0614">Plasmid</keyword>
<accession>A0A220UHF6</accession>
<dbReference type="Proteomes" id="UP000198398">
    <property type="component" value="Plasmid unnamed2"/>
</dbReference>
<evidence type="ECO:0000313" key="2">
    <source>
        <dbReference type="Proteomes" id="UP000198398"/>
    </source>
</evidence>